<keyword evidence="5 6" id="KW-0472">Membrane</keyword>
<comment type="similarity">
    <text evidence="2">Belongs to the sodium:solute symporter (SSF) (TC 2.A.21) family.</text>
</comment>
<feature type="transmembrane region" description="Helical" evidence="6">
    <location>
        <begin position="115"/>
        <end position="134"/>
    </location>
</feature>
<dbReference type="Proteomes" id="UP000263489">
    <property type="component" value="Unassembled WGS sequence"/>
</dbReference>
<dbReference type="InterPro" id="IPR001734">
    <property type="entry name" value="Na/solute_symporter"/>
</dbReference>
<dbReference type="AlphaFoldDB" id="A0A352J032"/>
<name>A0A352J032_9GAMM</name>
<dbReference type="PROSITE" id="PS50283">
    <property type="entry name" value="NA_SOLUT_SYMP_3"/>
    <property type="match status" value="1"/>
</dbReference>
<feature type="non-terminal residue" evidence="7">
    <location>
        <position position="189"/>
    </location>
</feature>
<comment type="subcellular location">
    <subcellularLocation>
        <location evidence="1">Membrane</location>
        <topology evidence="1">Multi-pass membrane protein</topology>
    </subcellularLocation>
</comment>
<sequence>MISAWLLVLISITYISILFVIAWAGDKHPGLYRRRLARTHIYALSLAVYFTSWTFYGAVGRATQEGLGFLPIYLGPLLVFVFGAPLLRRIIYISKRNNSTSIADFIASRYGKSQLLAAMIATFALIGSVPYIALQLKAIAMGFNVLSATGTGYEELSTAAWSDSAWYITLALAVFTVLFGTRHLESTEH</sequence>
<feature type="transmembrane region" description="Helical" evidence="6">
    <location>
        <begin position="164"/>
        <end position="181"/>
    </location>
</feature>
<evidence type="ECO:0000313" key="7">
    <source>
        <dbReference type="EMBL" id="HBC37065.1"/>
    </source>
</evidence>
<dbReference type="GO" id="GO:0016301">
    <property type="term" value="F:kinase activity"/>
    <property type="evidence" value="ECO:0007669"/>
    <property type="project" value="UniProtKB-KW"/>
</dbReference>
<keyword evidence="7" id="KW-0808">Transferase</keyword>
<keyword evidence="7" id="KW-0418">Kinase</keyword>
<feature type="transmembrane region" description="Helical" evidence="6">
    <location>
        <begin position="6"/>
        <end position="24"/>
    </location>
</feature>
<accession>A0A352J032</accession>
<evidence type="ECO:0000256" key="5">
    <source>
        <dbReference type="ARBA" id="ARBA00023136"/>
    </source>
</evidence>
<dbReference type="InterPro" id="IPR038377">
    <property type="entry name" value="Na/Glc_symporter_sf"/>
</dbReference>
<evidence type="ECO:0000256" key="3">
    <source>
        <dbReference type="ARBA" id="ARBA00022692"/>
    </source>
</evidence>
<comment type="caution">
    <text evidence="7">The sequence shown here is derived from an EMBL/GenBank/DDBJ whole genome shotgun (WGS) entry which is preliminary data.</text>
</comment>
<evidence type="ECO:0000256" key="2">
    <source>
        <dbReference type="ARBA" id="ARBA00006434"/>
    </source>
</evidence>
<organism evidence="7 8">
    <name type="scientific">Marinobacter adhaerens</name>
    <dbReference type="NCBI Taxonomy" id="1033846"/>
    <lineage>
        <taxon>Bacteria</taxon>
        <taxon>Pseudomonadati</taxon>
        <taxon>Pseudomonadota</taxon>
        <taxon>Gammaproteobacteria</taxon>
        <taxon>Pseudomonadales</taxon>
        <taxon>Marinobacteraceae</taxon>
        <taxon>Marinobacter</taxon>
    </lineage>
</organism>
<keyword evidence="4 6" id="KW-1133">Transmembrane helix</keyword>
<proteinExistence type="inferred from homology"/>
<gene>
    <name evidence="7" type="ORF">DC045_22725</name>
</gene>
<dbReference type="EMBL" id="DNNA01000344">
    <property type="protein sequence ID" value="HBC37065.1"/>
    <property type="molecule type" value="Genomic_DNA"/>
</dbReference>
<evidence type="ECO:0000256" key="4">
    <source>
        <dbReference type="ARBA" id="ARBA00022989"/>
    </source>
</evidence>
<reference evidence="7 8" key="1">
    <citation type="journal article" date="2018" name="Nat. Biotechnol.">
        <title>A standardized bacterial taxonomy based on genome phylogeny substantially revises the tree of life.</title>
        <authorList>
            <person name="Parks D.H."/>
            <person name="Chuvochina M."/>
            <person name="Waite D.W."/>
            <person name="Rinke C."/>
            <person name="Skarshewski A."/>
            <person name="Chaumeil P.A."/>
            <person name="Hugenholtz P."/>
        </authorList>
    </citation>
    <scope>NUCLEOTIDE SEQUENCE [LARGE SCALE GENOMIC DNA]</scope>
    <source>
        <strain evidence="7">UBA9380</strain>
    </source>
</reference>
<keyword evidence="3 6" id="KW-0812">Transmembrane</keyword>
<evidence type="ECO:0000256" key="6">
    <source>
        <dbReference type="SAM" id="Phobius"/>
    </source>
</evidence>
<feature type="transmembrane region" description="Helical" evidence="6">
    <location>
        <begin position="68"/>
        <end position="87"/>
    </location>
</feature>
<dbReference type="GO" id="GO:0022857">
    <property type="term" value="F:transmembrane transporter activity"/>
    <property type="evidence" value="ECO:0007669"/>
    <property type="project" value="InterPro"/>
</dbReference>
<evidence type="ECO:0000256" key="1">
    <source>
        <dbReference type="ARBA" id="ARBA00004141"/>
    </source>
</evidence>
<protein>
    <submittedName>
        <fullName evidence="7">Histidine kinase</fullName>
    </submittedName>
</protein>
<dbReference type="Gene3D" id="1.20.1730.10">
    <property type="entry name" value="Sodium/glucose cotransporter"/>
    <property type="match status" value="1"/>
</dbReference>
<feature type="transmembrane region" description="Helical" evidence="6">
    <location>
        <begin position="36"/>
        <end position="56"/>
    </location>
</feature>
<dbReference type="GO" id="GO:0016020">
    <property type="term" value="C:membrane"/>
    <property type="evidence" value="ECO:0007669"/>
    <property type="project" value="UniProtKB-SubCell"/>
</dbReference>
<evidence type="ECO:0000313" key="8">
    <source>
        <dbReference type="Proteomes" id="UP000263489"/>
    </source>
</evidence>